<sequence length="162" mass="17472">MSRARGTGRRTLATLAAGALAWSLLMAASAVLTLCRDGWQEPAHIRAVAVLFGLAAFLAYPVAVILAGWASGGKKFDTRLAAHLFLLGAGTLGLTAAFYGLDHRAYFSQWHAAPFTVTWSIQYFFTVAGAFYQFAAFGMRLYLPIGIPALCLFALWHAAKAR</sequence>
<keyword evidence="1" id="KW-1133">Transmembrane helix</keyword>
<gene>
    <name evidence="2" type="ORF">GN330_08845</name>
</gene>
<reference evidence="2 3" key="1">
    <citation type="submission" date="2019-12" db="EMBL/GenBank/DDBJ databases">
        <title>Nitratireductor arenosus sp. nov., Isolated from sea sand, Jeju island, South Korea.</title>
        <authorList>
            <person name="Kim W."/>
        </authorList>
    </citation>
    <scope>NUCLEOTIDE SEQUENCE [LARGE SCALE GENOMIC DNA]</scope>
    <source>
        <strain evidence="2 3">CAU 1489</strain>
    </source>
</reference>
<keyword evidence="1" id="KW-0812">Transmembrane</keyword>
<protein>
    <submittedName>
        <fullName evidence="2">Uncharacterized protein</fullName>
    </submittedName>
</protein>
<feature type="transmembrane region" description="Helical" evidence="1">
    <location>
        <begin position="141"/>
        <end position="159"/>
    </location>
</feature>
<evidence type="ECO:0000313" key="2">
    <source>
        <dbReference type="EMBL" id="MVA97353.1"/>
    </source>
</evidence>
<comment type="caution">
    <text evidence="2">The sequence shown here is derived from an EMBL/GenBank/DDBJ whole genome shotgun (WGS) entry which is preliminary data.</text>
</comment>
<feature type="transmembrane region" description="Helical" evidence="1">
    <location>
        <begin position="43"/>
        <end position="68"/>
    </location>
</feature>
<dbReference type="Proteomes" id="UP000463224">
    <property type="component" value="Unassembled WGS sequence"/>
</dbReference>
<keyword evidence="3" id="KW-1185">Reference proteome</keyword>
<proteinExistence type="predicted"/>
<dbReference type="AlphaFoldDB" id="A0A844QH57"/>
<keyword evidence="1" id="KW-0472">Membrane</keyword>
<evidence type="ECO:0000313" key="3">
    <source>
        <dbReference type="Proteomes" id="UP000463224"/>
    </source>
</evidence>
<organism evidence="2 3">
    <name type="scientific">Nitratireductor arenosus</name>
    <dbReference type="NCBI Taxonomy" id="2682096"/>
    <lineage>
        <taxon>Bacteria</taxon>
        <taxon>Pseudomonadati</taxon>
        <taxon>Pseudomonadota</taxon>
        <taxon>Alphaproteobacteria</taxon>
        <taxon>Hyphomicrobiales</taxon>
        <taxon>Phyllobacteriaceae</taxon>
        <taxon>Nitratireductor</taxon>
    </lineage>
</organism>
<feature type="transmembrane region" description="Helical" evidence="1">
    <location>
        <begin position="113"/>
        <end position="134"/>
    </location>
</feature>
<dbReference type="EMBL" id="WPHG01000002">
    <property type="protein sequence ID" value="MVA97353.1"/>
    <property type="molecule type" value="Genomic_DNA"/>
</dbReference>
<accession>A0A844QH57</accession>
<name>A0A844QH57_9HYPH</name>
<dbReference type="RefSeq" id="WP_156712322.1">
    <property type="nucleotide sequence ID" value="NZ_WPHG01000002.1"/>
</dbReference>
<feature type="transmembrane region" description="Helical" evidence="1">
    <location>
        <begin position="80"/>
        <end position="101"/>
    </location>
</feature>
<evidence type="ECO:0000256" key="1">
    <source>
        <dbReference type="SAM" id="Phobius"/>
    </source>
</evidence>